<sequence length="128" mass="14234">MKMVMVIEVETNARGIRAGASHRWTRWPRDVVDQAIAMRAAGMQLKAISEALGGPALSTVHYWATRQRRQLPARVVVKRIKECDSFGMNHQRTMPENVVQPEKQGPADEDAAVLSIPIPPSLPTPEID</sequence>
<evidence type="ECO:0000313" key="3">
    <source>
        <dbReference type="Proteomes" id="UP001620397"/>
    </source>
</evidence>
<keyword evidence="3" id="KW-1185">Reference proteome</keyword>
<organism evidence="2 3">
    <name type="scientific">Dyella agri</name>
    <dbReference type="NCBI Taxonomy" id="1926869"/>
    <lineage>
        <taxon>Bacteria</taxon>
        <taxon>Pseudomonadati</taxon>
        <taxon>Pseudomonadota</taxon>
        <taxon>Gammaproteobacteria</taxon>
        <taxon>Lysobacterales</taxon>
        <taxon>Rhodanobacteraceae</taxon>
        <taxon>Dyella</taxon>
    </lineage>
</organism>
<protein>
    <submittedName>
        <fullName evidence="2">Uncharacterized protein</fullName>
    </submittedName>
</protein>
<feature type="region of interest" description="Disordered" evidence="1">
    <location>
        <begin position="87"/>
        <end position="128"/>
    </location>
</feature>
<name>A0ABW8KHY1_9GAMM</name>
<evidence type="ECO:0000256" key="1">
    <source>
        <dbReference type="SAM" id="MobiDB-lite"/>
    </source>
</evidence>
<gene>
    <name evidence="2" type="ORF">ISP14_13175</name>
</gene>
<dbReference type="RefSeq" id="WP_404540707.1">
    <property type="nucleotide sequence ID" value="NZ_JADIKL010000007.1"/>
</dbReference>
<proteinExistence type="predicted"/>
<reference evidence="2 3" key="1">
    <citation type="submission" date="2020-10" db="EMBL/GenBank/DDBJ databases">
        <title>Phylogeny of dyella-like bacteria.</title>
        <authorList>
            <person name="Fu J."/>
        </authorList>
    </citation>
    <scope>NUCLEOTIDE SEQUENCE [LARGE SCALE GENOMIC DNA]</scope>
    <source>
        <strain evidence="2 3">DKC-1</strain>
    </source>
</reference>
<dbReference type="EMBL" id="JADIKL010000007">
    <property type="protein sequence ID" value="MFK2931744.1"/>
    <property type="molecule type" value="Genomic_DNA"/>
</dbReference>
<feature type="compositionally biased region" description="Pro residues" evidence="1">
    <location>
        <begin position="117"/>
        <end position="128"/>
    </location>
</feature>
<accession>A0ABW8KHY1</accession>
<evidence type="ECO:0000313" key="2">
    <source>
        <dbReference type="EMBL" id="MFK2931744.1"/>
    </source>
</evidence>
<dbReference type="Proteomes" id="UP001620397">
    <property type="component" value="Unassembled WGS sequence"/>
</dbReference>
<comment type="caution">
    <text evidence="2">The sequence shown here is derived from an EMBL/GenBank/DDBJ whole genome shotgun (WGS) entry which is preliminary data.</text>
</comment>